<keyword evidence="6" id="KW-0030">Aminoacyl-tRNA synthetase</keyword>
<evidence type="ECO:0000256" key="10">
    <source>
        <dbReference type="SAM" id="Coils"/>
    </source>
</evidence>
<feature type="coiled-coil region" evidence="10">
    <location>
        <begin position="67"/>
        <end position="94"/>
    </location>
</feature>
<dbReference type="Proteomes" id="UP000178873">
    <property type="component" value="Unassembled WGS sequence"/>
</dbReference>
<evidence type="ECO:0000259" key="12">
    <source>
        <dbReference type="PROSITE" id="PS50862"/>
    </source>
</evidence>
<protein>
    <recommendedName>
        <fullName evidence="1 7">Serine--tRNA ligase</fullName>
        <ecNumber evidence="1 7">6.1.1.11</ecNumber>
    </recommendedName>
</protein>
<evidence type="ECO:0000256" key="11">
    <source>
        <dbReference type="SAM" id="MobiDB-lite"/>
    </source>
</evidence>
<evidence type="ECO:0000256" key="2">
    <source>
        <dbReference type="ARBA" id="ARBA00022598"/>
    </source>
</evidence>
<evidence type="ECO:0000256" key="6">
    <source>
        <dbReference type="ARBA" id="ARBA00023146"/>
    </source>
</evidence>
<feature type="binding site" evidence="9">
    <location>
        <begin position="268"/>
        <end position="271"/>
    </location>
    <ligand>
        <name>ATP</name>
        <dbReference type="ChEBI" id="CHEBI:30616"/>
    </ligand>
</feature>
<dbReference type="GO" id="GO:0006434">
    <property type="term" value="P:seryl-tRNA aminoacylation"/>
    <property type="evidence" value="ECO:0007669"/>
    <property type="project" value="UniProtKB-UniRule"/>
</dbReference>
<dbReference type="InterPro" id="IPR010978">
    <property type="entry name" value="tRNA-bd_arm"/>
</dbReference>
<sequence>MLDIKYIREHAEEVKKNCENRGIKVDVDRLLELDEKRRAKISEVEQLRSARNQGSKGKPSDEEITKMREVGDDITRLEKELETIEADYLKSLKAVPNLTHPDAPIGGEADYKVLETVGKVPEFKFKPKDHEELMLALDVIDFERGTKTSGAKFYFTKNDLVLLNHALIQYGVDVLRKHDFVIMETPDLVKNEILSGVGFAPRGPESNTYATEEGDLSLIATAEITLGGYHAREVLDLSKGPLKYAGISHCFRKEAGTYGKASKGLYRVHQFTKLEMFVYCKPEESEALHQELLKIEKEIVDGLELSYQVIDTASRDLGAPAYRKFDIEAWMVMNNGYGEITSTSNCTDYQARRLNIRYRSENGETSFVHTLNGTAVVNSRFPIAIFENFQQKDGSIKIPKVLQKYMGGIKEIKLKK</sequence>
<evidence type="ECO:0000313" key="13">
    <source>
        <dbReference type="EMBL" id="OHA18044.1"/>
    </source>
</evidence>
<evidence type="ECO:0000256" key="3">
    <source>
        <dbReference type="ARBA" id="ARBA00022741"/>
    </source>
</evidence>
<dbReference type="SUPFAM" id="SSF46589">
    <property type="entry name" value="tRNA-binding arm"/>
    <property type="match status" value="1"/>
</dbReference>
<dbReference type="Gene3D" id="3.30.930.10">
    <property type="entry name" value="Bira Bifunctional Protein, Domain 2"/>
    <property type="match status" value="1"/>
</dbReference>
<dbReference type="AlphaFoldDB" id="A0A1G2M2Q8"/>
<dbReference type="GO" id="GO:0005737">
    <property type="term" value="C:cytoplasm"/>
    <property type="evidence" value="ECO:0007669"/>
    <property type="project" value="UniProtKB-UniRule"/>
</dbReference>
<feature type="binding site" evidence="9">
    <location>
        <begin position="252"/>
        <end position="254"/>
    </location>
    <ligand>
        <name>ATP</name>
        <dbReference type="ChEBI" id="CHEBI:30616"/>
    </ligand>
</feature>
<comment type="caution">
    <text evidence="13">The sequence shown here is derived from an EMBL/GenBank/DDBJ whole genome shotgun (WGS) entry which is preliminary data.</text>
</comment>
<dbReference type="NCBIfam" id="TIGR00414">
    <property type="entry name" value="serS"/>
    <property type="match status" value="1"/>
</dbReference>
<feature type="binding site" evidence="8">
    <location>
        <position position="372"/>
    </location>
    <ligand>
        <name>L-serine</name>
        <dbReference type="ChEBI" id="CHEBI:33384"/>
    </ligand>
</feature>
<dbReference type="STRING" id="1802301.A2664_00475"/>
<dbReference type="EC" id="6.1.1.11" evidence="1 7"/>
<keyword evidence="3" id="KW-0547">Nucleotide-binding</keyword>
<dbReference type="Pfam" id="PF02403">
    <property type="entry name" value="Seryl_tRNA_N"/>
    <property type="match status" value="1"/>
</dbReference>
<feature type="binding site" evidence="8">
    <location>
        <position position="221"/>
    </location>
    <ligand>
        <name>L-serine</name>
        <dbReference type="ChEBI" id="CHEBI:33384"/>
    </ligand>
</feature>
<feature type="binding site" evidence="8">
    <location>
        <position position="252"/>
    </location>
    <ligand>
        <name>L-serine</name>
        <dbReference type="ChEBI" id="CHEBI:33384"/>
    </ligand>
</feature>
<dbReference type="Gene3D" id="1.10.287.40">
    <property type="entry name" value="Serine-tRNA synthetase, tRNA binding domain"/>
    <property type="match status" value="1"/>
</dbReference>
<gene>
    <name evidence="13" type="ORF">A2664_00475</name>
</gene>
<dbReference type="CDD" id="cd00770">
    <property type="entry name" value="SerRS_core"/>
    <property type="match status" value="1"/>
</dbReference>
<dbReference type="EMBL" id="MHRF01000009">
    <property type="protein sequence ID" value="OHA18044.1"/>
    <property type="molecule type" value="Genomic_DNA"/>
</dbReference>
<dbReference type="InterPro" id="IPR033729">
    <property type="entry name" value="SerRS_core"/>
</dbReference>
<evidence type="ECO:0000256" key="5">
    <source>
        <dbReference type="ARBA" id="ARBA00022917"/>
    </source>
</evidence>
<evidence type="ECO:0000256" key="9">
    <source>
        <dbReference type="PIRSR" id="PIRSR001529-2"/>
    </source>
</evidence>
<dbReference type="PROSITE" id="PS50862">
    <property type="entry name" value="AA_TRNA_LIGASE_II"/>
    <property type="match status" value="1"/>
</dbReference>
<dbReference type="GO" id="GO:0004828">
    <property type="term" value="F:serine-tRNA ligase activity"/>
    <property type="evidence" value="ECO:0007669"/>
    <property type="project" value="UniProtKB-UniRule"/>
</dbReference>
<keyword evidence="4 9" id="KW-0067">ATP-binding</keyword>
<evidence type="ECO:0000256" key="4">
    <source>
        <dbReference type="ARBA" id="ARBA00022840"/>
    </source>
</evidence>
<dbReference type="SUPFAM" id="SSF55681">
    <property type="entry name" value="Class II aaRS and biotin synthetases"/>
    <property type="match status" value="1"/>
</dbReference>
<proteinExistence type="predicted"/>
<dbReference type="InterPro" id="IPR042103">
    <property type="entry name" value="SerRS_1_N_sf"/>
</dbReference>
<feature type="region of interest" description="Disordered" evidence="11">
    <location>
        <begin position="45"/>
        <end position="64"/>
    </location>
</feature>
<dbReference type="PRINTS" id="PR00981">
    <property type="entry name" value="TRNASYNTHSER"/>
</dbReference>
<organism evidence="13 14">
    <name type="scientific">Candidatus Taylorbacteria bacterium RIFCSPHIGHO2_01_FULL_46_22b</name>
    <dbReference type="NCBI Taxonomy" id="1802301"/>
    <lineage>
        <taxon>Bacteria</taxon>
        <taxon>Candidatus Tayloriibacteriota</taxon>
    </lineage>
</organism>
<dbReference type="Pfam" id="PF00587">
    <property type="entry name" value="tRNA-synt_2b"/>
    <property type="match status" value="1"/>
</dbReference>
<dbReference type="InterPro" id="IPR045864">
    <property type="entry name" value="aa-tRNA-synth_II/BPL/LPL"/>
</dbReference>
<keyword evidence="5" id="KW-0648">Protein biosynthesis</keyword>
<feature type="domain" description="Aminoacyl-transfer RNA synthetases class-II family profile" evidence="12">
    <location>
        <begin position="173"/>
        <end position="399"/>
    </location>
</feature>
<dbReference type="InterPro" id="IPR006195">
    <property type="entry name" value="aa-tRNA-synth_II"/>
</dbReference>
<evidence type="ECO:0000256" key="8">
    <source>
        <dbReference type="PIRSR" id="PIRSR001529-1"/>
    </source>
</evidence>
<dbReference type="InterPro" id="IPR002317">
    <property type="entry name" value="Ser-tRNA-ligase_type_1"/>
</dbReference>
<feature type="binding site" evidence="8">
    <location>
        <position position="275"/>
    </location>
    <ligand>
        <name>L-serine</name>
        <dbReference type="ChEBI" id="CHEBI:33384"/>
    </ligand>
</feature>
<dbReference type="InterPro" id="IPR002314">
    <property type="entry name" value="aa-tRNA-synt_IIb"/>
</dbReference>
<name>A0A1G2M2Q8_9BACT</name>
<feature type="site" description="Important for serine binding" evidence="8">
    <location>
        <position position="374"/>
    </location>
</feature>
<dbReference type="PANTHER" id="PTHR11778">
    <property type="entry name" value="SERYL-TRNA SYNTHETASE"/>
    <property type="match status" value="1"/>
</dbReference>
<reference evidence="13 14" key="1">
    <citation type="journal article" date="2016" name="Nat. Commun.">
        <title>Thousands of microbial genomes shed light on interconnected biogeochemical processes in an aquifer system.</title>
        <authorList>
            <person name="Anantharaman K."/>
            <person name="Brown C.T."/>
            <person name="Hug L.A."/>
            <person name="Sharon I."/>
            <person name="Castelle C.J."/>
            <person name="Probst A.J."/>
            <person name="Thomas B.C."/>
            <person name="Singh A."/>
            <person name="Wilkins M.J."/>
            <person name="Karaoz U."/>
            <person name="Brodie E.L."/>
            <person name="Williams K.H."/>
            <person name="Hubbard S.S."/>
            <person name="Banfield J.F."/>
        </authorList>
    </citation>
    <scope>NUCLEOTIDE SEQUENCE [LARGE SCALE GENOMIC DNA]</scope>
</reference>
<dbReference type="GO" id="GO:0005524">
    <property type="term" value="F:ATP binding"/>
    <property type="evidence" value="ECO:0007669"/>
    <property type="project" value="UniProtKB-KW"/>
</dbReference>
<evidence type="ECO:0000256" key="7">
    <source>
        <dbReference type="NCBIfam" id="TIGR00414"/>
    </source>
</evidence>
<dbReference type="PIRSF" id="PIRSF001529">
    <property type="entry name" value="Ser-tRNA-synth_IIa"/>
    <property type="match status" value="1"/>
</dbReference>
<keyword evidence="2 13" id="KW-0436">Ligase</keyword>
<evidence type="ECO:0000313" key="14">
    <source>
        <dbReference type="Proteomes" id="UP000178873"/>
    </source>
</evidence>
<dbReference type="InterPro" id="IPR015866">
    <property type="entry name" value="Ser-tRNA-synth_1_N"/>
</dbReference>
<evidence type="ECO:0000256" key="1">
    <source>
        <dbReference type="ARBA" id="ARBA00012840"/>
    </source>
</evidence>
<accession>A0A1G2M2Q8</accession>
<keyword evidence="10" id="KW-0175">Coiled coil</keyword>
<feature type="binding site" evidence="9">
    <location>
        <begin position="339"/>
        <end position="342"/>
    </location>
    <ligand>
        <name>ATP</name>
        <dbReference type="ChEBI" id="CHEBI:30616"/>
    </ligand>
</feature>